<feature type="transmembrane region" description="Helical" evidence="6">
    <location>
        <begin position="140"/>
        <end position="164"/>
    </location>
</feature>
<evidence type="ECO:0000313" key="7">
    <source>
        <dbReference type="EMBL" id="PQJ31089.1"/>
    </source>
</evidence>
<comment type="caution">
    <text evidence="7">The sequence shown here is derived from an EMBL/GenBank/DDBJ whole genome shotgun (WGS) entry which is preliminary data.</text>
</comment>
<dbReference type="InterPro" id="IPR022791">
    <property type="entry name" value="L-PG_synthase/AglD"/>
</dbReference>
<feature type="transmembrane region" description="Helical" evidence="6">
    <location>
        <begin position="24"/>
        <end position="42"/>
    </location>
</feature>
<evidence type="ECO:0000256" key="6">
    <source>
        <dbReference type="SAM" id="Phobius"/>
    </source>
</evidence>
<evidence type="ECO:0008006" key="9">
    <source>
        <dbReference type="Google" id="ProtNLM"/>
    </source>
</evidence>
<keyword evidence="8" id="KW-1185">Reference proteome</keyword>
<gene>
    <name evidence="7" type="ORF">BST92_03730</name>
</gene>
<keyword evidence="2" id="KW-1003">Cell membrane</keyword>
<feature type="transmembrane region" description="Helical" evidence="6">
    <location>
        <begin position="62"/>
        <end position="80"/>
    </location>
</feature>
<keyword evidence="4 6" id="KW-1133">Transmembrane helix</keyword>
<dbReference type="EMBL" id="MTPW01000001">
    <property type="protein sequence ID" value="PQJ31089.1"/>
    <property type="molecule type" value="Genomic_DNA"/>
</dbReference>
<keyword evidence="3 6" id="KW-0812">Transmembrane</keyword>
<dbReference type="AlphaFoldDB" id="A0A2S7U825"/>
<evidence type="ECO:0000256" key="3">
    <source>
        <dbReference type="ARBA" id="ARBA00022692"/>
    </source>
</evidence>
<feature type="transmembrane region" description="Helical" evidence="6">
    <location>
        <begin position="209"/>
        <end position="230"/>
    </location>
</feature>
<dbReference type="Pfam" id="PF03706">
    <property type="entry name" value="LPG_synthase_TM"/>
    <property type="match status" value="1"/>
</dbReference>
<accession>A0A2S7U825</accession>
<dbReference type="Proteomes" id="UP000239747">
    <property type="component" value="Unassembled WGS sequence"/>
</dbReference>
<evidence type="ECO:0000256" key="2">
    <source>
        <dbReference type="ARBA" id="ARBA00022475"/>
    </source>
</evidence>
<sequence>MIFSVANCCIFRAMTSTWHKAKQFLAPSIKILVFIGCITLLYFQWTDRPLRMDSIVFYLKEIPFYSIGLMLLLSLASWLVESKKWQVLVKDVEEIRFRESVIQSLTAQAASFITPLRAGEFAYKALFYDRDDRKTILSRVFLGNLCQMIITVLLGLIGLIFFLKNEIRDTFFLIILTLIGLSTVFILYEWIKQKWHIKDVVSQLWMKTLVLSLLRYVLFASNWLIILQIIKSDVDLYTWLDNIAVNYLAVSIVPMFQIFDIPVKWAVADIVFNGGILQSPIVIATTLIWLTNTLFPTLLGCMLIPFKNLKPI</sequence>
<evidence type="ECO:0000256" key="5">
    <source>
        <dbReference type="ARBA" id="ARBA00023136"/>
    </source>
</evidence>
<protein>
    <recommendedName>
        <fullName evidence="9">Lysylphosphatidylglycerol synthetase</fullName>
    </recommendedName>
</protein>
<dbReference type="GO" id="GO:0005886">
    <property type="term" value="C:plasma membrane"/>
    <property type="evidence" value="ECO:0007669"/>
    <property type="project" value="UniProtKB-SubCell"/>
</dbReference>
<dbReference type="OrthoDB" id="1121314at2"/>
<feature type="transmembrane region" description="Helical" evidence="6">
    <location>
        <begin position="170"/>
        <end position="188"/>
    </location>
</feature>
<proteinExistence type="predicted"/>
<feature type="transmembrane region" description="Helical" evidence="6">
    <location>
        <begin position="281"/>
        <end position="306"/>
    </location>
</feature>
<evidence type="ECO:0000256" key="4">
    <source>
        <dbReference type="ARBA" id="ARBA00022989"/>
    </source>
</evidence>
<evidence type="ECO:0000313" key="8">
    <source>
        <dbReference type="Proteomes" id="UP000239747"/>
    </source>
</evidence>
<reference evidence="7 8" key="1">
    <citation type="submission" date="2017-01" db="EMBL/GenBank/DDBJ databases">
        <title>Trade-off between light-utilization and light-protection in marine flavobacteria.</title>
        <authorList>
            <person name="Kumagai Y."/>
            <person name="Yoshizawa S."/>
            <person name="Kogure K."/>
            <person name="Iwasaki W."/>
        </authorList>
    </citation>
    <scope>NUCLEOTIDE SEQUENCE [LARGE SCALE GENOMIC DNA]</scope>
    <source>
        <strain evidence="7 8">KCTC 32109</strain>
    </source>
</reference>
<evidence type="ECO:0000256" key="1">
    <source>
        <dbReference type="ARBA" id="ARBA00004651"/>
    </source>
</evidence>
<organism evidence="7 8">
    <name type="scientific">Nonlabens arenilitoris</name>
    <dbReference type="NCBI Taxonomy" id="1217969"/>
    <lineage>
        <taxon>Bacteria</taxon>
        <taxon>Pseudomonadati</taxon>
        <taxon>Bacteroidota</taxon>
        <taxon>Flavobacteriia</taxon>
        <taxon>Flavobacteriales</taxon>
        <taxon>Flavobacteriaceae</taxon>
        <taxon>Nonlabens</taxon>
    </lineage>
</organism>
<name>A0A2S7U825_9FLAO</name>
<keyword evidence="5 6" id="KW-0472">Membrane</keyword>
<comment type="subcellular location">
    <subcellularLocation>
        <location evidence="1">Cell membrane</location>
        <topology evidence="1">Multi-pass membrane protein</topology>
    </subcellularLocation>
</comment>